<keyword evidence="1" id="KW-0479">Metal-binding</keyword>
<dbReference type="PANTHER" id="PTHR47635">
    <property type="entry name" value="CUB DOMAIN-CONTAINING PROTEIN"/>
    <property type="match status" value="1"/>
</dbReference>
<evidence type="ECO:0000259" key="5">
    <source>
        <dbReference type="SMART" id="SM00607"/>
    </source>
</evidence>
<dbReference type="EMBL" id="GG666533">
    <property type="protein sequence ID" value="EEN58227.1"/>
    <property type="molecule type" value="Genomic_DNA"/>
</dbReference>
<dbReference type="GO" id="GO:0046872">
    <property type="term" value="F:metal ion binding"/>
    <property type="evidence" value="ECO:0007669"/>
    <property type="project" value="UniProtKB-KW"/>
</dbReference>
<feature type="region of interest" description="Disordered" evidence="4">
    <location>
        <begin position="141"/>
        <end position="197"/>
    </location>
</feature>
<feature type="domain" description="Fucolectin tachylectin-4 pentraxin-1" evidence="5">
    <location>
        <begin position="205"/>
        <end position="321"/>
    </location>
</feature>
<dbReference type="PANTHER" id="PTHR47635:SF2">
    <property type="entry name" value="LAMG-LIKE JELLYROLL FOLD DOMAIN-CONTAINING PROTEIN"/>
    <property type="match status" value="1"/>
</dbReference>
<dbReference type="InParanoid" id="C3YNC1"/>
<keyword evidence="3" id="KW-1015">Disulfide bond</keyword>
<organism>
    <name type="scientific">Branchiostoma floridae</name>
    <name type="common">Florida lancelet</name>
    <name type="synonym">Amphioxus</name>
    <dbReference type="NCBI Taxonomy" id="7739"/>
    <lineage>
        <taxon>Eukaryota</taxon>
        <taxon>Metazoa</taxon>
        <taxon>Chordata</taxon>
        <taxon>Cephalochordata</taxon>
        <taxon>Leptocardii</taxon>
        <taxon>Amphioxiformes</taxon>
        <taxon>Branchiostomatidae</taxon>
        <taxon>Branchiostoma</taxon>
    </lineage>
</organism>
<dbReference type="AlphaFoldDB" id="C3YNC1"/>
<keyword evidence="2" id="KW-0106">Calcium</keyword>
<protein>
    <recommendedName>
        <fullName evidence="5">Fucolectin tachylectin-4 pentraxin-1 domain-containing protein</fullName>
    </recommendedName>
</protein>
<dbReference type="SUPFAM" id="SSF49785">
    <property type="entry name" value="Galactose-binding domain-like"/>
    <property type="match status" value="1"/>
</dbReference>
<evidence type="ECO:0000256" key="4">
    <source>
        <dbReference type="SAM" id="MobiDB-lite"/>
    </source>
</evidence>
<dbReference type="InterPro" id="IPR008979">
    <property type="entry name" value="Galactose-bd-like_sf"/>
</dbReference>
<evidence type="ECO:0000256" key="1">
    <source>
        <dbReference type="ARBA" id="ARBA00022723"/>
    </source>
</evidence>
<dbReference type="eggNOG" id="KOG3544">
    <property type="taxonomic scope" value="Eukaryota"/>
</dbReference>
<reference evidence="6" key="1">
    <citation type="journal article" date="2008" name="Nature">
        <title>The amphioxus genome and the evolution of the chordate karyotype.</title>
        <authorList>
            <consortium name="US DOE Joint Genome Institute (JGI-PGF)"/>
            <person name="Putnam N.H."/>
            <person name="Butts T."/>
            <person name="Ferrier D.E.K."/>
            <person name="Furlong R.F."/>
            <person name="Hellsten U."/>
            <person name="Kawashima T."/>
            <person name="Robinson-Rechavi M."/>
            <person name="Shoguchi E."/>
            <person name="Terry A."/>
            <person name="Yu J.-K."/>
            <person name="Benito-Gutierrez E.L."/>
            <person name="Dubchak I."/>
            <person name="Garcia-Fernandez J."/>
            <person name="Gibson-Brown J.J."/>
            <person name="Grigoriev I.V."/>
            <person name="Horton A.C."/>
            <person name="de Jong P.J."/>
            <person name="Jurka J."/>
            <person name="Kapitonov V.V."/>
            <person name="Kohara Y."/>
            <person name="Kuroki Y."/>
            <person name="Lindquist E."/>
            <person name="Lucas S."/>
            <person name="Osoegawa K."/>
            <person name="Pennacchio L.A."/>
            <person name="Salamov A.A."/>
            <person name="Satou Y."/>
            <person name="Sauka-Spengler T."/>
            <person name="Schmutz J."/>
            <person name="Shin-I T."/>
            <person name="Toyoda A."/>
            <person name="Bronner-Fraser M."/>
            <person name="Fujiyama A."/>
            <person name="Holland L.Z."/>
            <person name="Holland P.W.H."/>
            <person name="Satoh N."/>
            <person name="Rokhsar D.S."/>
        </authorList>
    </citation>
    <scope>NUCLEOTIDE SEQUENCE [LARGE SCALE GENOMIC DNA]</scope>
    <source>
        <strain evidence="6">S238N-H82</strain>
        <tissue evidence="6">Testes</tissue>
    </source>
</reference>
<evidence type="ECO:0000313" key="6">
    <source>
        <dbReference type="EMBL" id="EEN58227.1"/>
    </source>
</evidence>
<sequence>MYEQAEPVITLPPAPVLAKPADRRHNPLLSIRVVPNGVSVLKSVLTNGKETEKRLQTHSTPMQHHHTDWRSIADAAASIPNPMYASRPATAFKEVDKLQARVQELEDKTLDLELRVSSEHPGVKGYMGPAGHPGEKGAMGLAGPMSAGQPGPPGEKGAMGPARPVGKDGPPGPVGPGGLKEPVGPPGPIGMLQSPSPAGRAEYACANVALGKPAFQTSTHKSGPARHAVDGRTDTDWHDGSCSHTDAHGEAGPTWWVDLGQSYVVNSTNPKCGGDHHIALNQPSISVSCPGMRGRYVAVRLPGTRILTLCEVLVFTGRPGPPGEKGAMGPAGPVGKDGPPGPVRLRGVKGPVGPPGPVGPRGLMEPVGPPGPTGMSQSPSPAGPAEHAGQGVHLPTIDGYSVRTGDCPGNDIWSIYGDGITLQHCANRCASHSDCVAFMFFDNKRCFPKTKTCKDTTKDNPRNVFYDKELAAAVGLWPLNAQHGASDITGNGNDGAASGTQLVPGPYGDDDGAFLFSGTKNSYIDIPNNGMLDVRYSFTILAHIYPTGKAGPIFDYVGNNKWALHFWQVFPQHLFMRPVGRDGHFPPHITADVLQQNAWNYVGATYDSATGKAALWSNGELVREIHIPVAELATQYPVRVGVRAGDGRYFSGRVACLQLYDYVMTTEQIVAVRDVCK</sequence>
<dbReference type="InterPro" id="IPR013320">
    <property type="entry name" value="ConA-like_dom_sf"/>
</dbReference>
<dbReference type="InterPro" id="IPR006585">
    <property type="entry name" value="FTP1"/>
</dbReference>
<dbReference type="SMART" id="SM00607">
    <property type="entry name" value="FTP"/>
    <property type="match status" value="1"/>
</dbReference>
<dbReference type="Gene3D" id="3.50.4.10">
    <property type="entry name" value="Hepatocyte Growth Factor"/>
    <property type="match status" value="1"/>
</dbReference>
<dbReference type="Pfam" id="PF13385">
    <property type="entry name" value="Laminin_G_3"/>
    <property type="match status" value="1"/>
</dbReference>
<gene>
    <name evidence="6" type="ORF">BRAFLDRAFT_76903</name>
</gene>
<dbReference type="Gene3D" id="2.60.120.200">
    <property type="match status" value="1"/>
</dbReference>
<feature type="compositionally biased region" description="Low complexity" evidence="4">
    <location>
        <begin position="330"/>
        <end position="351"/>
    </location>
</feature>
<feature type="region of interest" description="Disordered" evidence="4">
    <location>
        <begin position="319"/>
        <end position="388"/>
    </location>
</feature>
<dbReference type="SUPFAM" id="SSF49899">
    <property type="entry name" value="Concanavalin A-like lectins/glucanases"/>
    <property type="match status" value="1"/>
</dbReference>
<evidence type="ECO:0000256" key="2">
    <source>
        <dbReference type="ARBA" id="ARBA00022837"/>
    </source>
</evidence>
<evidence type="ECO:0000256" key="3">
    <source>
        <dbReference type="ARBA" id="ARBA00023157"/>
    </source>
</evidence>
<proteinExistence type="predicted"/>
<name>C3YNC1_BRAFL</name>
<accession>C3YNC1</accession>
<feature type="region of interest" description="Disordered" evidence="4">
    <location>
        <begin position="215"/>
        <end position="234"/>
    </location>
</feature>
<feature type="non-terminal residue" evidence="6">
    <location>
        <position position="677"/>
    </location>
</feature>
<dbReference type="Gene3D" id="2.60.120.260">
    <property type="entry name" value="Galactose-binding domain-like"/>
    <property type="match status" value="2"/>
</dbReference>